<keyword evidence="3" id="KW-0274">FAD</keyword>
<sequence>MTQRHTVSFYLNGQLHTVVPESPTQTVLQYLRNQAGLVGTKEGCAEGDCGACTVTEASLEDGQVAFRAINACIRFLPTLDGKAVWTVEGLAAHGEPLHPVQQAMLDYHGSQCGFCTPGFIMSMYTMYRKGQVRPSREEVLDNLSGNLCRCTGYRPIIDATMNMGQYPEAEQALETLKQQLQELHDQTQAPLFIETVDQTYWAPTTSNQLAQLFNEHPDATLLAGGTDLGLMVTKQLKHFSKVIYLGNVADAAAIKEEDNHLVIGAAVLLNEGYEALAKQYPEATELWKRFASMPIRNSGTLVGNVANGSPIGDTAPLLIALQTRVVLRKGDRRRELAVEDLYLDYRKQDREPGEYLEAIKVPLRNPAIKVATYKLSKRIDQDISAVCSAYAIQLEGETVAWARIAHGGMAATSRRAYEAEKALVGQPWNEQTVAAAMAALGQDYQPLSDMRATSDYRLQTARNLLYRFYLESSGETATRISTEVV</sequence>
<feature type="domain" description="2Fe-2S ferredoxin-type" evidence="6">
    <location>
        <begin position="5"/>
        <end position="90"/>
    </location>
</feature>
<dbReference type="Gene3D" id="3.30.390.50">
    <property type="entry name" value="CO dehydrogenase flavoprotein, C-terminal domain"/>
    <property type="match status" value="1"/>
</dbReference>
<dbReference type="InterPro" id="IPR036683">
    <property type="entry name" value="CO_DH_flav_C_dom_sf"/>
</dbReference>
<dbReference type="Gene3D" id="1.10.150.120">
    <property type="entry name" value="[2Fe-2S]-binding domain"/>
    <property type="match status" value="1"/>
</dbReference>
<dbReference type="GO" id="GO:0005506">
    <property type="term" value="F:iron ion binding"/>
    <property type="evidence" value="ECO:0007669"/>
    <property type="project" value="InterPro"/>
</dbReference>
<dbReference type="InterPro" id="IPR016167">
    <property type="entry name" value="FAD-bd_PCMH_sub1"/>
</dbReference>
<dbReference type="Pfam" id="PF03450">
    <property type="entry name" value="CO_deh_flav_C"/>
    <property type="match status" value="1"/>
</dbReference>
<dbReference type="RefSeq" id="WP_119516373.1">
    <property type="nucleotide sequence ID" value="NZ_NQYH01000008.1"/>
</dbReference>
<dbReference type="InterPro" id="IPR012175">
    <property type="entry name" value="Xanth_DH_ssu_bac"/>
</dbReference>
<dbReference type="InterPro" id="IPR016169">
    <property type="entry name" value="FAD-bd_PCMH_sub2"/>
</dbReference>
<proteinExistence type="predicted"/>
<dbReference type="PIRSF" id="PIRSF036557">
    <property type="entry name" value="XdhA_RC"/>
    <property type="match status" value="1"/>
</dbReference>
<dbReference type="SUPFAM" id="SSF56176">
    <property type="entry name" value="FAD-binding/transporter-associated domain-like"/>
    <property type="match status" value="1"/>
</dbReference>
<dbReference type="Gene3D" id="3.10.20.30">
    <property type="match status" value="1"/>
</dbReference>
<dbReference type="Pfam" id="PF00941">
    <property type="entry name" value="FAD_binding_5"/>
    <property type="match status" value="1"/>
</dbReference>
<evidence type="ECO:0000256" key="3">
    <source>
        <dbReference type="ARBA" id="ARBA00022827"/>
    </source>
</evidence>
<evidence type="ECO:0000256" key="4">
    <source>
        <dbReference type="ARBA" id="ARBA00023002"/>
    </source>
</evidence>
<dbReference type="SUPFAM" id="SSF47741">
    <property type="entry name" value="CO dehydrogenase ISP C-domain like"/>
    <property type="match status" value="1"/>
</dbReference>
<dbReference type="InterPro" id="IPR002346">
    <property type="entry name" value="Mopterin_DH_FAD-bd"/>
</dbReference>
<dbReference type="PANTHER" id="PTHR45444">
    <property type="entry name" value="XANTHINE DEHYDROGENASE"/>
    <property type="match status" value="1"/>
</dbReference>
<dbReference type="InterPro" id="IPR016166">
    <property type="entry name" value="FAD-bd_PCMH"/>
</dbReference>
<dbReference type="InterPro" id="IPR036010">
    <property type="entry name" value="2Fe-2S_ferredoxin-like_sf"/>
</dbReference>
<dbReference type="Gene3D" id="3.30.43.10">
    <property type="entry name" value="Uridine Diphospho-n-acetylenolpyruvylglucosamine Reductase, domain 2"/>
    <property type="match status" value="1"/>
</dbReference>
<evidence type="ECO:0000259" key="7">
    <source>
        <dbReference type="PROSITE" id="PS51387"/>
    </source>
</evidence>
<evidence type="ECO:0000313" key="9">
    <source>
        <dbReference type="Proteomes" id="UP000266206"/>
    </source>
</evidence>
<name>A0A3A1YWV4_9BURK</name>
<gene>
    <name evidence="8" type="primary">xdhA</name>
    <name evidence="8" type="ORF">CJP73_10445</name>
</gene>
<comment type="caution">
    <text evidence="8">The sequence shown here is derived from an EMBL/GenBank/DDBJ whole genome shotgun (WGS) entry which is preliminary data.</text>
</comment>
<dbReference type="Gene3D" id="3.30.465.10">
    <property type="match status" value="1"/>
</dbReference>
<evidence type="ECO:0000259" key="6">
    <source>
        <dbReference type="PROSITE" id="PS51085"/>
    </source>
</evidence>
<keyword evidence="1" id="KW-0285">Flavoprotein</keyword>
<dbReference type="AlphaFoldDB" id="A0A3A1YWV4"/>
<keyword evidence="2" id="KW-0479">Metal-binding</keyword>
<dbReference type="PANTHER" id="PTHR45444:SF3">
    <property type="entry name" value="XANTHINE DEHYDROGENASE"/>
    <property type="match status" value="1"/>
</dbReference>
<organism evidence="8 9">
    <name type="scientific">Neopusillimonas maritima</name>
    <dbReference type="NCBI Taxonomy" id="2026239"/>
    <lineage>
        <taxon>Bacteria</taxon>
        <taxon>Pseudomonadati</taxon>
        <taxon>Pseudomonadota</taxon>
        <taxon>Betaproteobacteria</taxon>
        <taxon>Burkholderiales</taxon>
        <taxon>Alcaligenaceae</taxon>
        <taxon>Neopusillimonas</taxon>
    </lineage>
</organism>
<dbReference type="InterPro" id="IPR006058">
    <property type="entry name" value="2Fe2S_fd_BS"/>
</dbReference>
<dbReference type="InterPro" id="IPR002888">
    <property type="entry name" value="2Fe-2S-bd"/>
</dbReference>
<evidence type="ECO:0000313" key="8">
    <source>
        <dbReference type="EMBL" id="RIY40537.1"/>
    </source>
</evidence>
<dbReference type="NCBIfam" id="TIGR02963">
    <property type="entry name" value="xanthine_xdhA"/>
    <property type="match status" value="1"/>
</dbReference>
<dbReference type="GO" id="GO:0071949">
    <property type="term" value="F:FAD binding"/>
    <property type="evidence" value="ECO:0007669"/>
    <property type="project" value="InterPro"/>
</dbReference>
<dbReference type="InterPro" id="IPR012675">
    <property type="entry name" value="Beta-grasp_dom_sf"/>
</dbReference>
<dbReference type="GO" id="GO:0051537">
    <property type="term" value="F:2 iron, 2 sulfur cluster binding"/>
    <property type="evidence" value="ECO:0007669"/>
    <property type="project" value="InterPro"/>
</dbReference>
<keyword evidence="5" id="KW-0408">Iron</keyword>
<dbReference type="Proteomes" id="UP000266206">
    <property type="component" value="Unassembled WGS sequence"/>
</dbReference>
<accession>A0A3A1YWV4</accession>
<dbReference type="InterPro" id="IPR036884">
    <property type="entry name" value="2Fe-2S-bd_dom_sf"/>
</dbReference>
<dbReference type="Pfam" id="PF00111">
    <property type="entry name" value="Fer2"/>
    <property type="match status" value="1"/>
</dbReference>
<evidence type="ECO:0000256" key="5">
    <source>
        <dbReference type="ARBA" id="ARBA00023004"/>
    </source>
</evidence>
<dbReference type="InterPro" id="IPR036318">
    <property type="entry name" value="FAD-bd_PCMH-like_sf"/>
</dbReference>
<protein>
    <submittedName>
        <fullName evidence="8">Xanthine dehydrogenase small subunit</fullName>
    </submittedName>
</protein>
<dbReference type="SMART" id="SM01092">
    <property type="entry name" value="CO_deh_flav_C"/>
    <property type="match status" value="1"/>
</dbReference>
<evidence type="ECO:0000256" key="1">
    <source>
        <dbReference type="ARBA" id="ARBA00022630"/>
    </source>
</evidence>
<dbReference type="EMBL" id="NQYH01000008">
    <property type="protein sequence ID" value="RIY40537.1"/>
    <property type="molecule type" value="Genomic_DNA"/>
</dbReference>
<dbReference type="InterPro" id="IPR016208">
    <property type="entry name" value="Ald_Oxase/xanthine_DH-like"/>
</dbReference>
<reference evidence="8 9" key="1">
    <citation type="submission" date="2017-08" db="EMBL/GenBank/DDBJ databases">
        <title>Pusillimonas indicus sp. nov., a member of the family Alcaligenaceae isolated from surface seawater.</title>
        <authorList>
            <person name="Li J."/>
        </authorList>
    </citation>
    <scope>NUCLEOTIDE SEQUENCE [LARGE SCALE GENOMIC DNA]</scope>
    <source>
        <strain evidence="8 9">L52-1-41</strain>
    </source>
</reference>
<keyword evidence="4" id="KW-0560">Oxidoreductase</keyword>
<dbReference type="InterPro" id="IPR001041">
    <property type="entry name" value="2Fe-2S_ferredoxin-type"/>
</dbReference>
<dbReference type="PROSITE" id="PS51085">
    <property type="entry name" value="2FE2S_FER_2"/>
    <property type="match status" value="1"/>
</dbReference>
<feature type="domain" description="FAD-binding PCMH-type" evidence="7">
    <location>
        <begin position="192"/>
        <end position="366"/>
    </location>
</feature>
<dbReference type="SUPFAM" id="SSF54292">
    <property type="entry name" value="2Fe-2S ferredoxin-like"/>
    <property type="match status" value="1"/>
</dbReference>
<dbReference type="PROSITE" id="PS51387">
    <property type="entry name" value="FAD_PCMH"/>
    <property type="match status" value="1"/>
</dbReference>
<dbReference type="InterPro" id="IPR005107">
    <property type="entry name" value="CO_DH_flav_C"/>
</dbReference>
<dbReference type="InterPro" id="IPR014307">
    <property type="entry name" value="Xanthine_DH_ssu"/>
</dbReference>
<dbReference type="SUPFAM" id="SSF55447">
    <property type="entry name" value="CO dehydrogenase flavoprotein C-terminal domain-like"/>
    <property type="match status" value="1"/>
</dbReference>
<dbReference type="GO" id="GO:0004854">
    <property type="term" value="F:xanthine dehydrogenase activity"/>
    <property type="evidence" value="ECO:0007669"/>
    <property type="project" value="InterPro"/>
</dbReference>
<dbReference type="CDD" id="cd00207">
    <property type="entry name" value="fer2"/>
    <property type="match status" value="1"/>
</dbReference>
<dbReference type="PROSITE" id="PS00197">
    <property type="entry name" value="2FE2S_FER_1"/>
    <property type="match status" value="1"/>
</dbReference>
<dbReference type="Pfam" id="PF01799">
    <property type="entry name" value="Fer2_2"/>
    <property type="match status" value="1"/>
</dbReference>
<dbReference type="OrthoDB" id="9179439at2"/>
<evidence type="ECO:0000256" key="2">
    <source>
        <dbReference type="ARBA" id="ARBA00022723"/>
    </source>
</evidence>